<proteinExistence type="predicted"/>
<dbReference type="EMBL" id="LFZO01000043">
    <property type="protein sequence ID" value="KXT16179.1"/>
    <property type="molecule type" value="Genomic_DNA"/>
</dbReference>
<dbReference type="Gene3D" id="3.60.15.10">
    <property type="entry name" value="Ribonuclease Z/Hydroxyacylglutathione hydrolase-like"/>
    <property type="match status" value="1"/>
</dbReference>
<organism evidence="1 2">
    <name type="scientific">Pseudocercospora musae</name>
    <dbReference type="NCBI Taxonomy" id="113226"/>
    <lineage>
        <taxon>Eukaryota</taxon>
        <taxon>Fungi</taxon>
        <taxon>Dikarya</taxon>
        <taxon>Ascomycota</taxon>
        <taxon>Pezizomycotina</taxon>
        <taxon>Dothideomycetes</taxon>
        <taxon>Dothideomycetidae</taxon>
        <taxon>Mycosphaerellales</taxon>
        <taxon>Mycosphaerellaceae</taxon>
        <taxon>Pseudocercospora</taxon>
    </lineage>
</organism>
<dbReference type="AlphaFoldDB" id="A0A139IN87"/>
<dbReference type="STRING" id="113226.A0A139IN87"/>
<comment type="caution">
    <text evidence="1">The sequence shown here is derived from an EMBL/GenBank/DDBJ whole genome shotgun (WGS) entry which is preliminary data.</text>
</comment>
<evidence type="ECO:0000313" key="2">
    <source>
        <dbReference type="Proteomes" id="UP000073492"/>
    </source>
</evidence>
<protein>
    <submittedName>
        <fullName evidence="1">Uncharacterized protein</fullName>
    </submittedName>
</protein>
<dbReference type="Proteomes" id="UP000073492">
    <property type="component" value="Unassembled WGS sequence"/>
</dbReference>
<dbReference type="InterPro" id="IPR036866">
    <property type="entry name" value="RibonucZ/Hydroxyglut_hydro"/>
</dbReference>
<accession>A0A139IN87</accession>
<keyword evidence="2" id="KW-1185">Reference proteome</keyword>
<dbReference type="SUPFAM" id="SSF56281">
    <property type="entry name" value="Metallo-hydrolase/oxidoreductase"/>
    <property type="match status" value="1"/>
</dbReference>
<name>A0A139IN87_9PEZI</name>
<gene>
    <name evidence="1" type="ORF">AC579_885</name>
</gene>
<evidence type="ECO:0000313" key="1">
    <source>
        <dbReference type="EMBL" id="KXT16179.1"/>
    </source>
</evidence>
<sequence length="295" mass="32706">MCKEPMFHNTSLKLRFWRAMVLMIICNAAVLPFKSKMTLPIALRCQVCYQRIRLRQWLTSDEVPYHRSRFLDGIYFVVQSAVSARAITMEDGLVVIDARNNAEEAGQILILGLQYFEHDGTWEATEVADGGTKEGTGEPRKDRMVTDGQGLTFGSFSIRFLANPGYTLGDTGLVLPGYDHGNRHLVVLSGETGKAQNASAEEDQIESYFKLATITEESGVDTLLASHQTQNRSLTNFESLKEQQCVPRGCLREHPSRNRSLCGAVQSPSTSDQIASATRVSSKSNDRICTLSAAY</sequence>
<reference evidence="1 2" key="1">
    <citation type="submission" date="2015-07" db="EMBL/GenBank/DDBJ databases">
        <title>Comparative genomics of the Sigatoka disease complex on banana suggests a link between parallel evolutionary changes in Pseudocercospora fijiensis and Pseudocercospora eumusae and increased virulence on the banana host.</title>
        <authorList>
            <person name="Chang T.-C."/>
            <person name="Salvucci A."/>
            <person name="Crous P.W."/>
            <person name="Stergiopoulos I."/>
        </authorList>
    </citation>
    <scope>NUCLEOTIDE SEQUENCE [LARGE SCALE GENOMIC DNA]</scope>
    <source>
        <strain evidence="1 2">CBS 116634</strain>
    </source>
</reference>
<dbReference type="OrthoDB" id="449487at2759"/>